<name>A0A1F5G785_9BACT</name>
<sequence>MAKSTKPKSATNYKQSFTTYRETAFGILPRAKVVELEKQGIKKAQQYILKLSDKRTKITPELVCNVHRKGFGFIFPDWAGKLRTEDVTVGEYEPPHYSKIPELIKNLCEDLEERLKHISPFKEERHFLTQIISLLSWFQHRFVWIHPFKDYNGRVARLLTNLLALNLGLPILIIKADTGKDRDRYITALKAADQQDYSKLEKLITNALKESLEKV</sequence>
<dbReference type="InterPro" id="IPR003812">
    <property type="entry name" value="Fido"/>
</dbReference>
<evidence type="ECO:0000313" key="5">
    <source>
        <dbReference type="Proteomes" id="UP000177369"/>
    </source>
</evidence>
<dbReference type="Gene3D" id="1.10.3290.10">
    <property type="entry name" value="Fido-like domain"/>
    <property type="match status" value="1"/>
</dbReference>
<dbReference type="InterPro" id="IPR036597">
    <property type="entry name" value="Fido-like_dom_sf"/>
</dbReference>
<comment type="caution">
    <text evidence="4">The sequence shown here is derived from an EMBL/GenBank/DDBJ whole genome shotgun (WGS) entry which is preliminary data.</text>
</comment>
<dbReference type="SUPFAM" id="SSF140931">
    <property type="entry name" value="Fic-like"/>
    <property type="match status" value="1"/>
</dbReference>
<feature type="active site" evidence="1">
    <location>
        <position position="146"/>
    </location>
</feature>
<gene>
    <name evidence="4" type="ORF">A3D04_03405</name>
</gene>
<evidence type="ECO:0000259" key="3">
    <source>
        <dbReference type="PROSITE" id="PS51459"/>
    </source>
</evidence>
<dbReference type="AlphaFoldDB" id="A0A1F5G785"/>
<keyword evidence="2" id="KW-0547">Nucleotide-binding</keyword>
<dbReference type="STRING" id="1797714.A3D04_03405"/>
<keyword evidence="2" id="KW-0067">ATP-binding</keyword>
<dbReference type="Proteomes" id="UP000177369">
    <property type="component" value="Unassembled WGS sequence"/>
</dbReference>
<evidence type="ECO:0000256" key="1">
    <source>
        <dbReference type="PIRSR" id="PIRSR640198-1"/>
    </source>
</evidence>
<evidence type="ECO:0000313" key="4">
    <source>
        <dbReference type="EMBL" id="OGD87718.1"/>
    </source>
</evidence>
<protein>
    <recommendedName>
        <fullName evidence="3">Fido domain-containing protein</fullName>
    </recommendedName>
</protein>
<reference evidence="4 5" key="1">
    <citation type="journal article" date="2016" name="Nat. Commun.">
        <title>Thousands of microbial genomes shed light on interconnected biogeochemical processes in an aquifer system.</title>
        <authorList>
            <person name="Anantharaman K."/>
            <person name="Brown C.T."/>
            <person name="Hug L.A."/>
            <person name="Sharon I."/>
            <person name="Castelle C.J."/>
            <person name="Probst A.J."/>
            <person name="Thomas B.C."/>
            <person name="Singh A."/>
            <person name="Wilkins M.J."/>
            <person name="Karaoz U."/>
            <person name="Brodie E.L."/>
            <person name="Williams K.H."/>
            <person name="Hubbard S.S."/>
            <person name="Banfield J.F."/>
        </authorList>
    </citation>
    <scope>NUCLEOTIDE SEQUENCE [LARGE SCALE GENOMIC DNA]</scope>
</reference>
<dbReference type="PROSITE" id="PS51459">
    <property type="entry name" value="FIDO"/>
    <property type="match status" value="1"/>
</dbReference>
<dbReference type="InterPro" id="IPR040198">
    <property type="entry name" value="Fido_containing"/>
</dbReference>
<proteinExistence type="predicted"/>
<feature type="binding site" evidence="2">
    <location>
        <begin position="150"/>
        <end position="157"/>
    </location>
    <ligand>
        <name>ATP</name>
        <dbReference type="ChEBI" id="CHEBI:30616"/>
    </ligand>
</feature>
<evidence type="ECO:0000256" key="2">
    <source>
        <dbReference type="PIRSR" id="PIRSR640198-2"/>
    </source>
</evidence>
<feature type="domain" description="Fido" evidence="3">
    <location>
        <begin position="58"/>
        <end position="206"/>
    </location>
</feature>
<dbReference type="EMBL" id="MFBD01000044">
    <property type="protein sequence ID" value="OGD87718.1"/>
    <property type="molecule type" value="Genomic_DNA"/>
</dbReference>
<accession>A0A1F5G785</accession>
<dbReference type="PANTHER" id="PTHR13504">
    <property type="entry name" value="FIDO DOMAIN-CONTAINING PROTEIN DDB_G0283145"/>
    <property type="match status" value="1"/>
</dbReference>
<dbReference type="Pfam" id="PF02661">
    <property type="entry name" value="Fic"/>
    <property type="match status" value="1"/>
</dbReference>
<organism evidence="4 5">
    <name type="scientific">Candidatus Curtissbacteria bacterium RIFCSPHIGHO2_02_FULL_40_16b</name>
    <dbReference type="NCBI Taxonomy" id="1797714"/>
    <lineage>
        <taxon>Bacteria</taxon>
        <taxon>Candidatus Curtissiibacteriota</taxon>
    </lineage>
</organism>
<dbReference type="PANTHER" id="PTHR13504:SF38">
    <property type="entry name" value="FIDO DOMAIN-CONTAINING PROTEIN"/>
    <property type="match status" value="1"/>
</dbReference>
<dbReference type="GO" id="GO:0005524">
    <property type="term" value="F:ATP binding"/>
    <property type="evidence" value="ECO:0007669"/>
    <property type="project" value="UniProtKB-KW"/>
</dbReference>